<reference evidence="3 4" key="1">
    <citation type="journal article" date="2019" name="Environ. Microbiol.">
        <title>Species interactions and distinct microbial communities in high Arctic permafrost affected cryosols are associated with the CH4 and CO2 gas fluxes.</title>
        <authorList>
            <person name="Altshuler I."/>
            <person name="Hamel J."/>
            <person name="Turney S."/>
            <person name="Magnuson E."/>
            <person name="Levesque R."/>
            <person name="Greer C."/>
            <person name="Whyte L.G."/>
        </authorList>
    </citation>
    <scope>NUCLEOTIDE SEQUENCE [LARGE SCALE GENOMIC DNA]</scope>
    <source>
        <strain evidence="3 4">S9.3A</strain>
    </source>
</reference>
<comment type="caution">
    <text evidence="3">The sequence shown here is derived from an EMBL/GenBank/DDBJ whole genome shotgun (WGS) entry which is preliminary data.</text>
</comment>
<dbReference type="AlphaFoldDB" id="A0A502D2L7"/>
<dbReference type="InterPro" id="IPR004474">
    <property type="entry name" value="LytR_CpsA_psr"/>
</dbReference>
<name>A0A502D2L7_9MICO</name>
<dbReference type="EMBL" id="RCZM01000001">
    <property type="protein sequence ID" value="TPG19817.1"/>
    <property type="molecule type" value="Genomic_DNA"/>
</dbReference>
<organism evidence="3 4">
    <name type="scientific">Pedococcus bigeumensis</name>
    <dbReference type="NCBI Taxonomy" id="433644"/>
    <lineage>
        <taxon>Bacteria</taxon>
        <taxon>Bacillati</taxon>
        <taxon>Actinomycetota</taxon>
        <taxon>Actinomycetes</taxon>
        <taxon>Micrococcales</taxon>
        <taxon>Intrasporangiaceae</taxon>
        <taxon>Pedococcus</taxon>
    </lineage>
</organism>
<evidence type="ECO:0000256" key="1">
    <source>
        <dbReference type="ARBA" id="ARBA00006068"/>
    </source>
</evidence>
<dbReference type="InterPro" id="IPR050922">
    <property type="entry name" value="LytR/CpsA/Psr_CW_biosynth"/>
</dbReference>
<dbReference type="Gene3D" id="3.40.630.190">
    <property type="entry name" value="LCP protein"/>
    <property type="match status" value="1"/>
</dbReference>
<protein>
    <submittedName>
        <fullName evidence="3">LytR family transcriptional regulator</fullName>
    </submittedName>
</protein>
<dbReference type="PANTHER" id="PTHR33392:SF6">
    <property type="entry name" value="POLYISOPRENYL-TEICHOIC ACID--PEPTIDOGLYCAN TEICHOIC ACID TRANSFERASE TAGU"/>
    <property type="match status" value="1"/>
</dbReference>
<dbReference type="Proteomes" id="UP000317722">
    <property type="component" value="Unassembled WGS sequence"/>
</dbReference>
<accession>A0A502D2L7</accession>
<keyword evidence="4" id="KW-1185">Reference proteome</keyword>
<dbReference type="OrthoDB" id="9782542at2"/>
<sequence length="306" mass="32539">MVFTPLHAWNTVTKVDTTPAGTRPADSKGFNYLLVGSDSREGLSAAQRKEYATGKAAGRRTDSIILVHVPQGGGKPALISLPRDSYVPIPGHGSNKINAAFAFGGPNLLVQTVERVTDLHVDGYVEIGFAGFASVVDSVGGVDICVPFKMNDKKAGINLKKGCQVLDGKNALGYVRARYSDPRGDIGRAERQRQFLAAIMKKALTPSTVLVPTRYWGFSHAAAKGLIVGEDTSMRDASRVLLAMRAVSNDQGLSLVVPLSSLNYQTSAGSSVKWDTKRAKALFTLLRNDTPLEAPPEGTDGKPSGG</sequence>
<comment type="similarity">
    <text evidence="1">Belongs to the LytR/CpsA/Psr (LCP) family.</text>
</comment>
<evidence type="ECO:0000313" key="3">
    <source>
        <dbReference type="EMBL" id="TPG19817.1"/>
    </source>
</evidence>
<dbReference type="PANTHER" id="PTHR33392">
    <property type="entry name" value="POLYISOPRENYL-TEICHOIC ACID--PEPTIDOGLYCAN TEICHOIC ACID TRANSFERASE TAGU"/>
    <property type="match status" value="1"/>
</dbReference>
<gene>
    <name evidence="3" type="ORF">EAH86_01375</name>
</gene>
<feature type="domain" description="Cell envelope-related transcriptional attenuator" evidence="2">
    <location>
        <begin position="60"/>
        <end position="203"/>
    </location>
</feature>
<evidence type="ECO:0000259" key="2">
    <source>
        <dbReference type="Pfam" id="PF03816"/>
    </source>
</evidence>
<evidence type="ECO:0000313" key="4">
    <source>
        <dbReference type="Proteomes" id="UP000317722"/>
    </source>
</evidence>
<proteinExistence type="inferred from homology"/>
<dbReference type="Pfam" id="PF03816">
    <property type="entry name" value="LytR_cpsA_psr"/>
    <property type="match status" value="1"/>
</dbReference>
<dbReference type="NCBIfam" id="TIGR00350">
    <property type="entry name" value="lytR_cpsA_psr"/>
    <property type="match status" value="1"/>
</dbReference>